<evidence type="ECO:0000259" key="1">
    <source>
        <dbReference type="Pfam" id="PF06985"/>
    </source>
</evidence>
<dbReference type="InterPro" id="IPR010730">
    <property type="entry name" value="HET"/>
</dbReference>
<dbReference type="GeneID" id="63748064"/>
<dbReference type="PANTHER" id="PTHR24148">
    <property type="entry name" value="ANKYRIN REPEAT DOMAIN-CONTAINING PROTEIN 39 HOMOLOG-RELATED"/>
    <property type="match status" value="1"/>
</dbReference>
<evidence type="ECO:0000313" key="3">
    <source>
        <dbReference type="Proteomes" id="UP000184383"/>
    </source>
</evidence>
<dbReference type="Pfam" id="PF06985">
    <property type="entry name" value="HET"/>
    <property type="match status" value="1"/>
</dbReference>
<feature type="domain" description="Heterokaryon incompatibility" evidence="1">
    <location>
        <begin position="46"/>
        <end position="184"/>
    </location>
</feature>
<dbReference type="PANTHER" id="PTHR24148:SF64">
    <property type="entry name" value="HETEROKARYON INCOMPATIBILITY DOMAIN-CONTAINING PROTEIN"/>
    <property type="match status" value="1"/>
</dbReference>
<organism evidence="2 3">
    <name type="scientific">Aspergillus wentii DTO 134E9</name>
    <dbReference type="NCBI Taxonomy" id="1073089"/>
    <lineage>
        <taxon>Eukaryota</taxon>
        <taxon>Fungi</taxon>
        <taxon>Dikarya</taxon>
        <taxon>Ascomycota</taxon>
        <taxon>Pezizomycotina</taxon>
        <taxon>Eurotiomycetes</taxon>
        <taxon>Eurotiomycetidae</taxon>
        <taxon>Eurotiales</taxon>
        <taxon>Aspergillaceae</taxon>
        <taxon>Aspergillus</taxon>
        <taxon>Aspergillus subgen. Cremei</taxon>
    </lineage>
</organism>
<protein>
    <recommendedName>
        <fullName evidence="1">Heterokaryon incompatibility domain-containing protein</fullName>
    </recommendedName>
</protein>
<dbReference type="AlphaFoldDB" id="A0A1L9R4R1"/>
<keyword evidence="3" id="KW-1185">Reference proteome</keyword>
<proteinExistence type="predicted"/>
<accession>A0A1L9R4R1</accession>
<name>A0A1L9R4R1_ASPWE</name>
<gene>
    <name evidence="2" type="ORF">ASPWEDRAFT_188293</name>
</gene>
<dbReference type="STRING" id="1073089.A0A1L9R4R1"/>
<dbReference type="VEuPathDB" id="FungiDB:ASPWEDRAFT_188293"/>
<dbReference type="RefSeq" id="XP_040683565.1">
    <property type="nucleotide sequence ID" value="XM_040832216.1"/>
</dbReference>
<evidence type="ECO:0000313" key="2">
    <source>
        <dbReference type="EMBL" id="OJJ29888.1"/>
    </source>
</evidence>
<reference evidence="3" key="1">
    <citation type="journal article" date="2017" name="Genome Biol.">
        <title>Comparative genomics reveals high biological diversity and specific adaptations in the industrially and medically important fungal genus Aspergillus.</title>
        <authorList>
            <person name="de Vries R.P."/>
            <person name="Riley R."/>
            <person name="Wiebenga A."/>
            <person name="Aguilar-Osorio G."/>
            <person name="Amillis S."/>
            <person name="Uchima C.A."/>
            <person name="Anderluh G."/>
            <person name="Asadollahi M."/>
            <person name="Askin M."/>
            <person name="Barry K."/>
            <person name="Battaglia E."/>
            <person name="Bayram O."/>
            <person name="Benocci T."/>
            <person name="Braus-Stromeyer S.A."/>
            <person name="Caldana C."/>
            <person name="Canovas D."/>
            <person name="Cerqueira G.C."/>
            <person name="Chen F."/>
            <person name="Chen W."/>
            <person name="Choi C."/>
            <person name="Clum A."/>
            <person name="Dos Santos R.A."/>
            <person name="Damasio A.R."/>
            <person name="Diallinas G."/>
            <person name="Emri T."/>
            <person name="Fekete E."/>
            <person name="Flipphi M."/>
            <person name="Freyberg S."/>
            <person name="Gallo A."/>
            <person name="Gournas C."/>
            <person name="Habgood R."/>
            <person name="Hainaut M."/>
            <person name="Harispe M.L."/>
            <person name="Henrissat B."/>
            <person name="Hilden K.S."/>
            <person name="Hope R."/>
            <person name="Hossain A."/>
            <person name="Karabika E."/>
            <person name="Karaffa L."/>
            <person name="Karanyi Z."/>
            <person name="Krasevec N."/>
            <person name="Kuo A."/>
            <person name="Kusch H."/>
            <person name="LaButti K."/>
            <person name="Lagendijk E.L."/>
            <person name="Lapidus A."/>
            <person name="Levasseur A."/>
            <person name="Lindquist E."/>
            <person name="Lipzen A."/>
            <person name="Logrieco A.F."/>
            <person name="MacCabe A."/>
            <person name="Maekelae M.R."/>
            <person name="Malavazi I."/>
            <person name="Melin P."/>
            <person name="Meyer V."/>
            <person name="Mielnichuk N."/>
            <person name="Miskei M."/>
            <person name="Molnar A.P."/>
            <person name="Mule G."/>
            <person name="Ngan C.Y."/>
            <person name="Orejas M."/>
            <person name="Orosz E."/>
            <person name="Ouedraogo J.P."/>
            <person name="Overkamp K.M."/>
            <person name="Park H.-S."/>
            <person name="Perrone G."/>
            <person name="Piumi F."/>
            <person name="Punt P.J."/>
            <person name="Ram A.F."/>
            <person name="Ramon A."/>
            <person name="Rauscher S."/>
            <person name="Record E."/>
            <person name="Riano-Pachon D.M."/>
            <person name="Robert V."/>
            <person name="Roehrig J."/>
            <person name="Ruller R."/>
            <person name="Salamov A."/>
            <person name="Salih N.S."/>
            <person name="Samson R.A."/>
            <person name="Sandor E."/>
            <person name="Sanguinetti M."/>
            <person name="Schuetze T."/>
            <person name="Sepcic K."/>
            <person name="Shelest E."/>
            <person name="Sherlock G."/>
            <person name="Sophianopoulou V."/>
            <person name="Squina F.M."/>
            <person name="Sun H."/>
            <person name="Susca A."/>
            <person name="Todd R.B."/>
            <person name="Tsang A."/>
            <person name="Unkles S.E."/>
            <person name="van de Wiele N."/>
            <person name="van Rossen-Uffink D."/>
            <person name="Oliveira J.V."/>
            <person name="Vesth T.C."/>
            <person name="Visser J."/>
            <person name="Yu J.-H."/>
            <person name="Zhou M."/>
            <person name="Andersen M.R."/>
            <person name="Archer D.B."/>
            <person name="Baker S.E."/>
            <person name="Benoit I."/>
            <person name="Brakhage A.A."/>
            <person name="Braus G.H."/>
            <person name="Fischer R."/>
            <person name="Frisvad J.C."/>
            <person name="Goldman G.H."/>
            <person name="Houbraken J."/>
            <person name="Oakley B."/>
            <person name="Pocsi I."/>
            <person name="Scazzocchio C."/>
            <person name="Seiboth B."/>
            <person name="vanKuyk P.A."/>
            <person name="Wortman J."/>
            <person name="Dyer P.S."/>
            <person name="Grigoriev I.V."/>
        </authorList>
    </citation>
    <scope>NUCLEOTIDE SEQUENCE [LARGE SCALE GENOMIC DNA]</scope>
    <source>
        <strain evidence="3">DTO 134E9</strain>
    </source>
</reference>
<sequence length="559" mass="63374">MASYSYQPLASPTNIRIIALDPSPNRDSPLRCRIEEISVNNLEETYEAISYTWGAPIFSQSIYSSENTVLRITPNLHAALTRFRSPHYVRRLWADSICINQGDDDEKTVQIQLMRQVFRNASRVLVWLGDRQDGEEAVKLLCKKTKGDDRSVESMAAFEIEKQGMRIQQLFEMPWFSRRWIIQEIVLNPDVVICCNRAEISLVRLFQGLNVLSGTALLSRVDSHVVESLVTIYELWKNWSMGDKKTAQQELISLLPKFHHFGCVDDRDRIYALSALANDIPTPEDNSIYADGVPDVFDYSASVEEVYTAFAATMLSSNPVKLLLYAEMHRHKDDSRTLPSWVPDWRQPPHDDTWMPSNCIPMYYHDIICSISHKRTLEVKLNWGYYVAVEAVKPYELHEFNPKATWKWLFSFLTSTGGFSPYHADSLIQKKLLPLARDSTSSSVVAPSGSSVSKFLKDDHHYKSLHDLLVGKSIFLNGRQDENTMRLLVNHASVGIAPPKTQNGDVAFRIGNCSAIILRRAPSDNLPSPELAFQSVGVAMVKFARTGLMQSDAVKINII</sequence>
<dbReference type="InterPro" id="IPR052895">
    <property type="entry name" value="HetReg/Transcr_Mod"/>
</dbReference>
<dbReference type="EMBL" id="KV878218">
    <property type="protein sequence ID" value="OJJ29888.1"/>
    <property type="molecule type" value="Genomic_DNA"/>
</dbReference>
<dbReference type="Proteomes" id="UP000184383">
    <property type="component" value="Unassembled WGS sequence"/>
</dbReference>
<dbReference type="OrthoDB" id="4850726at2759"/>